<dbReference type="Proteomes" id="UP000585970">
    <property type="component" value="Unassembled WGS sequence"/>
</dbReference>
<reference evidence="1 2" key="1">
    <citation type="submission" date="2020-08" db="EMBL/GenBank/DDBJ databases">
        <title>Genomic Encyclopedia of Type Strains, Phase IV (KMG-IV): sequencing the most valuable type-strain genomes for metagenomic binning, comparative biology and taxonomic classification.</title>
        <authorList>
            <person name="Goeker M."/>
        </authorList>
    </citation>
    <scope>NUCLEOTIDE SEQUENCE [LARGE SCALE GENOMIC DNA]</scope>
    <source>
        <strain evidence="1 2">DSM 100694</strain>
    </source>
</reference>
<dbReference type="EMBL" id="JACIFE010000001">
    <property type="protein sequence ID" value="MBB4076027.1"/>
    <property type="molecule type" value="Genomic_DNA"/>
</dbReference>
<gene>
    <name evidence="1" type="ORF">GGR08_000308</name>
</gene>
<comment type="caution">
    <text evidence="1">The sequence shown here is derived from an EMBL/GenBank/DDBJ whole genome shotgun (WGS) entry which is preliminary data.</text>
</comment>
<organism evidence="1 2">
    <name type="scientific">Bartonella fuyuanensis</name>
    <dbReference type="NCBI Taxonomy" id="1460968"/>
    <lineage>
        <taxon>Bacteria</taxon>
        <taxon>Pseudomonadati</taxon>
        <taxon>Pseudomonadota</taxon>
        <taxon>Alphaproteobacteria</taxon>
        <taxon>Hyphomicrobiales</taxon>
        <taxon>Bartonellaceae</taxon>
        <taxon>Bartonella</taxon>
    </lineage>
</organism>
<keyword evidence="2" id="KW-1185">Reference proteome</keyword>
<evidence type="ECO:0000313" key="2">
    <source>
        <dbReference type="Proteomes" id="UP000585970"/>
    </source>
</evidence>
<name>A0A840DZL0_9HYPH</name>
<sequence length="30" mass="3376">MALRNRFNTRVVATLEADKYNDGVGLLLKP</sequence>
<evidence type="ECO:0000313" key="1">
    <source>
        <dbReference type="EMBL" id="MBB4076027.1"/>
    </source>
</evidence>
<protein>
    <submittedName>
        <fullName evidence="1">Uncharacterized protein</fullName>
    </submittedName>
</protein>
<accession>A0A840DZL0</accession>
<dbReference type="AlphaFoldDB" id="A0A840DZL0"/>
<proteinExistence type="predicted"/>